<evidence type="ECO:0000256" key="8">
    <source>
        <dbReference type="ARBA" id="ARBA00022989"/>
    </source>
</evidence>
<evidence type="ECO:0000256" key="5">
    <source>
        <dbReference type="ARBA" id="ARBA00022737"/>
    </source>
</evidence>
<dbReference type="InterPro" id="IPR008952">
    <property type="entry name" value="Tetraspanin_EC2_sf"/>
</dbReference>
<feature type="transmembrane region" description="Helical" evidence="12">
    <location>
        <begin position="501"/>
        <end position="524"/>
    </location>
</feature>
<dbReference type="Pfam" id="PF13912">
    <property type="entry name" value="zf-C2H2_6"/>
    <property type="match status" value="2"/>
</dbReference>
<sequence length="751" mass="83172">NAADVTLAPSVVAVKGTDKDEMTIIFTCSRCPFQISDEGSPPHFHMQSVRTEVYRSFTGEKFTPSPSSSDEIFTSIKLFPKGNVEQTLPESKDDVPQAHSRQRSLTCETCGKVFTRTSDVRRHQITHTGERPFHCSRCDRTFQHSWDLAKHESKHHGVPISFSCGLCGGSFANLRGLTLHHKKSHSEEGQLPQICSICSRSFPTNAELLEHRKCHVTTRRYICQQCGDGFDTLLARSQHRLVHQVKRQFKCPHWEKPFLCSQCGKGFLSQGELSKHHRSHLDDRPYSCPHCEKQFKSKKTQQEHIISHSGARPYPCTHCGKGFSKPYALTRHNLIHTGERPFPCGHCEKSFLTLSEAQLHRRIHTGERPYPCDTCELKFKSSSELARHKRSHSGLRREQPTCEHPSRRALDWEREQLAVRRLSSPLGVNLLTPPPLPRRPSAIPGYLLPPYQDQEEQLHQQHQRLSLSVCSEASLAPPAPVLVGAAPPCCHPVGAMHFLRLGLLAFSCLFWAAGLAIFTLGVWAQISLADYMTLSANRYPNAPVILLSTGAAVTAWGFLGCLGVAANMPCVLKAYGLFQLATLVAGLAAGLSGLFYREDIAGGFRSGLQRAVAGYTEDEGRADALDSLQRALECCGAEGWRDWLNSDWAIQHMTFLPAENGTSVSLPDSCCVRRKGCRNRPLLSDDNEGVAAAGIHPHGCFSKVFSLVNDNVFHIAATVLGLAFTQIGGITMACLLANKLAPRQHGRVVAH</sequence>
<feature type="transmembrane region" description="Helical" evidence="12">
    <location>
        <begin position="577"/>
        <end position="596"/>
    </location>
</feature>
<feature type="domain" description="C2H2-type" evidence="13">
    <location>
        <begin position="286"/>
        <end position="313"/>
    </location>
</feature>
<evidence type="ECO:0000256" key="2">
    <source>
        <dbReference type="ARBA" id="ARBA00004141"/>
    </source>
</evidence>
<evidence type="ECO:0000256" key="4">
    <source>
        <dbReference type="ARBA" id="ARBA00022723"/>
    </source>
</evidence>
<dbReference type="SMART" id="SM00355">
    <property type="entry name" value="ZnF_C2H2"/>
    <property type="match status" value="10"/>
</dbReference>
<dbReference type="InterPro" id="IPR013087">
    <property type="entry name" value="Znf_C2H2_type"/>
</dbReference>
<evidence type="ECO:0000256" key="1">
    <source>
        <dbReference type="ARBA" id="ARBA00004123"/>
    </source>
</evidence>
<dbReference type="PROSITE" id="PS50157">
    <property type="entry name" value="ZINC_FINGER_C2H2_2"/>
    <property type="match status" value="10"/>
</dbReference>
<dbReference type="InterPro" id="IPR050888">
    <property type="entry name" value="ZnF_C2H2-type_TF"/>
</dbReference>
<feature type="domain" description="C2H2-type" evidence="13">
    <location>
        <begin position="221"/>
        <end position="248"/>
    </location>
</feature>
<feature type="domain" description="C2H2-type" evidence="13">
    <location>
        <begin position="258"/>
        <end position="285"/>
    </location>
</feature>
<comment type="caution">
    <text evidence="14">The sequence shown here is derived from an EMBL/GenBank/DDBJ whole genome shotgun (WGS) entry which is preliminary data.</text>
</comment>
<dbReference type="SUPFAM" id="SSF57667">
    <property type="entry name" value="beta-beta-alpha zinc fingers"/>
    <property type="match status" value="5"/>
</dbReference>
<dbReference type="Proteomes" id="UP001476798">
    <property type="component" value="Unassembled WGS sequence"/>
</dbReference>
<dbReference type="PROSITE" id="PS00028">
    <property type="entry name" value="ZINC_FINGER_C2H2_1"/>
    <property type="match status" value="10"/>
</dbReference>
<feature type="non-terminal residue" evidence="14">
    <location>
        <position position="1"/>
    </location>
</feature>
<reference evidence="14 15" key="1">
    <citation type="submission" date="2021-06" db="EMBL/GenBank/DDBJ databases">
        <authorList>
            <person name="Palmer J.M."/>
        </authorList>
    </citation>
    <scope>NUCLEOTIDE SEQUENCE [LARGE SCALE GENOMIC DNA]</scope>
    <source>
        <strain evidence="14 15">GA_2019</strain>
        <tissue evidence="14">Muscle</tissue>
    </source>
</reference>
<keyword evidence="5" id="KW-0677">Repeat</keyword>
<keyword evidence="10" id="KW-0539">Nucleus</keyword>
<feature type="domain" description="C2H2-type" evidence="13">
    <location>
        <begin position="342"/>
        <end position="369"/>
    </location>
</feature>
<accession>A0ABV0NV19</accession>
<dbReference type="SUPFAM" id="SSF48652">
    <property type="entry name" value="Tetraspanin"/>
    <property type="match status" value="1"/>
</dbReference>
<keyword evidence="15" id="KW-1185">Reference proteome</keyword>
<keyword evidence="6 11" id="KW-0863">Zinc-finger</keyword>
<evidence type="ECO:0000256" key="3">
    <source>
        <dbReference type="ARBA" id="ARBA00022692"/>
    </source>
</evidence>
<gene>
    <name evidence="14" type="ORF">GOODEAATRI_016000</name>
</gene>
<name>A0ABV0NV19_9TELE</name>
<proteinExistence type="predicted"/>
<dbReference type="Pfam" id="PF00096">
    <property type="entry name" value="zf-C2H2"/>
    <property type="match status" value="3"/>
</dbReference>
<dbReference type="InterPro" id="IPR018499">
    <property type="entry name" value="Tetraspanin/Peripherin"/>
</dbReference>
<dbReference type="CDD" id="cd03161">
    <property type="entry name" value="TM4SF2_6_like_LEL"/>
    <property type="match status" value="1"/>
</dbReference>
<dbReference type="Pfam" id="PF00335">
    <property type="entry name" value="Tetraspanin"/>
    <property type="match status" value="1"/>
</dbReference>
<evidence type="ECO:0000256" key="10">
    <source>
        <dbReference type="ARBA" id="ARBA00023242"/>
    </source>
</evidence>
<evidence type="ECO:0000256" key="6">
    <source>
        <dbReference type="ARBA" id="ARBA00022771"/>
    </source>
</evidence>
<feature type="domain" description="C2H2-type" evidence="13">
    <location>
        <begin position="105"/>
        <end position="132"/>
    </location>
</feature>
<keyword evidence="8 12" id="KW-1133">Transmembrane helix</keyword>
<comment type="subcellular location">
    <subcellularLocation>
        <location evidence="2">Membrane</location>
        <topology evidence="2">Multi-pass membrane protein</topology>
    </subcellularLocation>
    <subcellularLocation>
        <location evidence="1">Nucleus</location>
    </subcellularLocation>
</comment>
<evidence type="ECO:0000259" key="13">
    <source>
        <dbReference type="PROSITE" id="PS50157"/>
    </source>
</evidence>
<dbReference type="PRINTS" id="PR00259">
    <property type="entry name" value="TMFOUR"/>
</dbReference>
<keyword evidence="3 12" id="KW-0812">Transmembrane</keyword>
<feature type="domain" description="C2H2-type" evidence="13">
    <location>
        <begin position="370"/>
        <end position="397"/>
    </location>
</feature>
<dbReference type="Gene3D" id="3.30.160.60">
    <property type="entry name" value="Classic Zinc Finger"/>
    <property type="match status" value="8"/>
</dbReference>
<feature type="transmembrane region" description="Helical" evidence="12">
    <location>
        <begin position="712"/>
        <end position="737"/>
    </location>
</feature>
<evidence type="ECO:0000256" key="12">
    <source>
        <dbReference type="SAM" id="Phobius"/>
    </source>
</evidence>
<feature type="domain" description="C2H2-type" evidence="13">
    <location>
        <begin position="314"/>
        <end position="341"/>
    </location>
</feature>
<keyword evidence="4" id="KW-0479">Metal-binding</keyword>
<dbReference type="Gene3D" id="1.10.1450.10">
    <property type="entry name" value="Tetraspanin"/>
    <property type="match status" value="1"/>
</dbReference>
<dbReference type="InterPro" id="IPR036236">
    <property type="entry name" value="Znf_C2H2_sf"/>
</dbReference>
<feature type="domain" description="C2H2-type" evidence="13">
    <location>
        <begin position="162"/>
        <end position="190"/>
    </location>
</feature>
<evidence type="ECO:0000313" key="14">
    <source>
        <dbReference type="EMBL" id="MEQ2175232.1"/>
    </source>
</evidence>
<dbReference type="PANTHER" id="PTHR24406">
    <property type="entry name" value="TRANSCRIPTIONAL REPRESSOR CTCFL-RELATED"/>
    <property type="match status" value="1"/>
</dbReference>
<dbReference type="InterPro" id="IPR048232">
    <property type="entry name" value="TSN6/7_LEL"/>
</dbReference>
<feature type="domain" description="C2H2-type" evidence="13">
    <location>
        <begin position="133"/>
        <end position="157"/>
    </location>
</feature>
<evidence type="ECO:0000256" key="9">
    <source>
        <dbReference type="ARBA" id="ARBA00023136"/>
    </source>
</evidence>
<protein>
    <recommendedName>
        <fullName evidence="13">C2H2-type domain-containing protein</fullName>
    </recommendedName>
</protein>
<keyword evidence="9 12" id="KW-0472">Membrane</keyword>
<keyword evidence="7" id="KW-0862">Zinc</keyword>
<dbReference type="EMBL" id="JAHRIO010051187">
    <property type="protein sequence ID" value="MEQ2175232.1"/>
    <property type="molecule type" value="Genomic_DNA"/>
</dbReference>
<evidence type="ECO:0000313" key="15">
    <source>
        <dbReference type="Proteomes" id="UP001476798"/>
    </source>
</evidence>
<feature type="transmembrane region" description="Helical" evidence="12">
    <location>
        <begin position="544"/>
        <end position="565"/>
    </location>
</feature>
<evidence type="ECO:0000256" key="7">
    <source>
        <dbReference type="ARBA" id="ARBA00022833"/>
    </source>
</evidence>
<feature type="domain" description="C2H2-type" evidence="13">
    <location>
        <begin position="193"/>
        <end position="220"/>
    </location>
</feature>
<evidence type="ECO:0000256" key="11">
    <source>
        <dbReference type="PROSITE-ProRule" id="PRU00042"/>
    </source>
</evidence>
<organism evidence="14 15">
    <name type="scientific">Goodea atripinnis</name>
    <dbReference type="NCBI Taxonomy" id="208336"/>
    <lineage>
        <taxon>Eukaryota</taxon>
        <taxon>Metazoa</taxon>
        <taxon>Chordata</taxon>
        <taxon>Craniata</taxon>
        <taxon>Vertebrata</taxon>
        <taxon>Euteleostomi</taxon>
        <taxon>Actinopterygii</taxon>
        <taxon>Neopterygii</taxon>
        <taxon>Teleostei</taxon>
        <taxon>Neoteleostei</taxon>
        <taxon>Acanthomorphata</taxon>
        <taxon>Ovalentaria</taxon>
        <taxon>Atherinomorphae</taxon>
        <taxon>Cyprinodontiformes</taxon>
        <taxon>Goodeidae</taxon>
        <taxon>Goodea</taxon>
    </lineage>
</organism>